<evidence type="ECO:0000256" key="7">
    <source>
        <dbReference type="ARBA" id="ARBA00023160"/>
    </source>
</evidence>
<dbReference type="Pfam" id="PF13561">
    <property type="entry name" value="adh_short_C2"/>
    <property type="match status" value="1"/>
</dbReference>
<reference evidence="8" key="1">
    <citation type="submission" date="2020-10" db="EMBL/GenBank/DDBJ databases">
        <authorList>
            <person name="Gilroy R."/>
        </authorList>
    </citation>
    <scope>NUCLEOTIDE SEQUENCE</scope>
    <source>
        <strain evidence="8">CHK152-2871</strain>
    </source>
</reference>
<dbReference type="EMBL" id="DVJQ01000061">
    <property type="protein sequence ID" value="HIS74808.1"/>
    <property type="molecule type" value="Genomic_DNA"/>
</dbReference>
<reference evidence="8" key="2">
    <citation type="journal article" date="2021" name="PeerJ">
        <title>Extensive microbial diversity within the chicken gut microbiome revealed by metagenomics and culture.</title>
        <authorList>
            <person name="Gilroy R."/>
            <person name="Ravi A."/>
            <person name="Getino M."/>
            <person name="Pursley I."/>
            <person name="Horton D.L."/>
            <person name="Alikhan N.F."/>
            <person name="Baker D."/>
            <person name="Gharbi K."/>
            <person name="Hall N."/>
            <person name="Watson M."/>
            <person name="Adriaenssens E.M."/>
            <person name="Foster-Nyarko E."/>
            <person name="Jarju S."/>
            <person name="Secka A."/>
            <person name="Antonio M."/>
            <person name="Oren A."/>
            <person name="Chaudhuri R.R."/>
            <person name="La Ragione R."/>
            <person name="Hildebrand F."/>
            <person name="Pallen M.J."/>
        </authorList>
    </citation>
    <scope>NUCLEOTIDE SEQUENCE</scope>
    <source>
        <strain evidence="8">CHK152-2871</strain>
    </source>
</reference>
<dbReference type="GO" id="GO:0004318">
    <property type="term" value="F:enoyl-[acyl-carrier-protein] reductase (NADH) activity"/>
    <property type="evidence" value="ECO:0007669"/>
    <property type="project" value="InterPro"/>
</dbReference>
<evidence type="ECO:0000313" key="8">
    <source>
        <dbReference type="EMBL" id="HIS74808.1"/>
    </source>
</evidence>
<protein>
    <submittedName>
        <fullName evidence="8">SDR family oxidoreductase</fullName>
    </submittedName>
</protein>
<dbReference type="Gene3D" id="3.40.50.720">
    <property type="entry name" value="NAD(P)-binding Rossmann-like Domain"/>
    <property type="match status" value="1"/>
</dbReference>
<evidence type="ECO:0000256" key="3">
    <source>
        <dbReference type="ARBA" id="ARBA00022516"/>
    </source>
</evidence>
<dbReference type="GO" id="GO:0006633">
    <property type="term" value="P:fatty acid biosynthetic process"/>
    <property type="evidence" value="ECO:0007669"/>
    <property type="project" value="UniProtKB-KW"/>
</dbReference>
<keyword evidence="7" id="KW-0275">Fatty acid biosynthesis</keyword>
<keyword evidence="4" id="KW-0276">Fatty acid metabolism</keyword>
<evidence type="ECO:0000313" key="9">
    <source>
        <dbReference type="Proteomes" id="UP000886865"/>
    </source>
</evidence>
<dbReference type="PRINTS" id="PR00081">
    <property type="entry name" value="GDHRDH"/>
</dbReference>
<comment type="caution">
    <text evidence="8">The sequence shown here is derived from an EMBL/GenBank/DDBJ whole genome shotgun (WGS) entry which is preliminary data.</text>
</comment>
<name>A0A9D1FJU3_9BACT</name>
<keyword evidence="5" id="KW-0560">Oxidoreductase</keyword>
<evidence type="ECO:0000256" key="4">
    <source>
        <dbReference type="ARBA" id="ARBA00022832"/>
    </source>
</evidence>
<evidence type="ECO:0000256" key="5">
    <source>
        <dbReference type="ARBA" id="ARBA00023002"/>
    </source>
</evidence>
<feature type="non-terminal residue" evidence="8">
    <location>
        <position position="1"/>
    </location>
</feature>
<sequence length="188" mass="19905">LDFVIHAVAFANKEDLLGDFYTTSREGWDLAMHVSAYSLLTLSKYAKPQMEKTGGGSILALTYLGSTHAVANYNIMGVAKAALESSMRFIATDLGKFNIRCNCLSAGPVKTLAAKGIGGFDKMLKFNALKAPLNRTPSLEDVGKAGLYLASDLSSGVTGQVQFVDCGASSVFASLDEMECVSKAENNG</sequence>
<evidence type="ECO:0000256" key="1">
    <source>
        <dbReference type="ARBA" id="ARBA00005189"/>
    </source>
</evidence>
<dbReference type="Proteomes" id="UP000886865">
    <property type="component" value="Unassembled WGS sequence"/>
</dbReference>
<dbReference type="SUPFAM" id="SSF51735">
    <property type="entry name" value="NAD(P)-binding Rossmann-fold domains"/>
    <property type="match status" value="1"/>
</dbReference>
<proteinExistence type="inferred from homology"/>
<evidence type="ECO:0000256" key="2">
    <source>
        <dbReference type="ARBA" id="ARBA00009233"/>
    </source>
</evidence>
<dbReference type="InterPro" id="IPR014358">
    <property type="entry name" value="Enoyl-ACP_Rdtase_NADH"/>
</dbReference>
<comment type="similarity">
    <text evidence="2">Belongs to the short-chain dehydrogenases/reductases (SDR) family. FabI subfamily.</text>
</comment>
<dbReference type="InterPro" id="IPR036291">
    <property type="entry name" value="NAD(P)-bd_dom_sf"/>
</dbReference>
<accession>A0A9D1FJU3</accession>
<dbReference type="InterPro" id="IPR002347">
    <property type="entry name" value="SDR_fam"/>
</dbReference>
<comment type="pathway">
    <text evidence="1">Lipid metabolism.</text>
</comment>
<organism evidence="8 9">
    <name type="scientific">Candidatus Galligastranaerophilus intestinavium</name>
    <dbReference type="NCBI Taxonomy" id="2840836"/>
    <lineage>
        <taxon>Bacteria</taxon>
        <taxon>Candidatus Galligastranaerophilus</taxon>
    </lineage>
</organism>
<evidence type="ECO:0000256" key="6">
    <source>
        <dbReference type="ARBA" id="ARBA00023098"/>
    </source>
</evidence>
<keyword evidence="3" id="KW-0444">Lipid biosynthesis</keyword>
<dbReference type="AlphaFoldDB" id="A0A9D1FJU3"/>
<gene>
    <name evidence="8" type="ORF">IAA86_07290</name>
</gene>
<keyword evidence="6" id="KW-0443">Lipid metabolism</keyword>
<dbReference type="PANTHER" id="PTHR43159">
    <property type="entry name" value="ENOYL-[ACYL-CARRIER-PROTEIN] REDUCTASE"/>
    <property type="match status" value="1"/>
</dbReference>
<dbReference type="PANTHER" id="PTHR43159:SF2">
    <property type="entry name" value="ENOYL-[ACYL-CARRIER-PROTEIN] REDUCTASE [NADH], CHLOROPLASTIC"/>
    <property type="match status" value="1"/>
</dbReference>
<dbReference type="Gene3D" id="1.10.8.400">
    <property type="entry name" value="Enoyl acyl carrier protein reductase"/>
    <property type="match status" value="1"/>
</dbReference>